<comment type="caution">
    <text evidence="3">The sequence shown here is derived from an EMBL/GenBank/DDBJ whole genome shotgun (WGS) entry which is preliminary data.</text>
</comment>
<dbReference type="NCBIfam" id="NF041766">
    <property type="entry name" value="choice_anch_U"/>
    <property type="match status" value="1"/>
</dbReference>
<feature type="compositionally biased region" description="Basic and acidic residues" evidence="1">
    <location>
        <begin position="397"/>
        <end position="409"/>
    </location>
</feature>
<dbReference type="RefSeq" id="WP_344794452.1">
    <property type="nucleotide sequence ID" value="NZ_BAABBN010000003.1"/>
</dbReference>
<dbReference type="Gene3D" id="4.10.1080.10">
    <property type="entry name" value="TSP type-3 repeat"/>
    <property type="match status" value="2"/>
</dbReference>
<dbReference type="EMBL" id="BAABBN010000003">
    <property type="protein sequence ID" value="GAA3910603.1"/>
    <property type="molecule type" value="Genomic_DNA"/>
</dbReference>
<protein>
    <submittedName>
        <fullName evidence="3">Uncharacterized protein</fullName>
    </submittedName>
</protein>
<dbReference type="InterPro" id="IPR053180">
    <property type="entry name" value="Ca-binding_acidic-repeat"/>
</dbReference>
<dbReference type="PANTHER" id="PTHR37467:SF1">
    <property type="entry name" value="EXPORTED CALCIUM-BINDING GLYCOPROTEIN"/>
    <property type="match status" value="1"/>
</dbReference>
<gene>
    <name evidence="3" type="ORF">GCM10022277_01530</name>
</gene>
<feature type="compositionally biased region" description="Acidic residues" evidence="1">
    <location>
        <begin position="377"/>
        <end position="391"/>
    </location>
</feature>
<evidence type="ECO:0000256" key="1">
    <source>
        <dbReference type="SAM" id="MobiDB-lite"/>
    </source>
</evidence>
<organism evidence="3 4">
    <name type="scientific">Litoribacillus peritrichatus</name>
    <dbReference type="NCBI Taxonomy" id="718191"/>
    <lineage>
        <taxon>Bacteria</taxon>
        <taxon>Pseudomonadati</taxon>
        <taxon>Pseudomonadota</taxon>
        <taxon>Gammaproteobacteria</taxon>
        <taxon>Oceanospirillales</taxon>
        <taxon>Oceanospirillaceae</taxon>
        <taxon>Litoribacillus</taxon>
    </lineage>
</organism>
<evidence type="ECO:0000313" key="3">
    <source>
        <dbReference type="EMBL" id="GAA3910603.1"/>
    </source>
</evidence>
<name>A0ABP7M2J5_9GAMM</name>
<dbReference type="SUPFAM" id="SSF103647">
    <property type="entry name" value="TSP type-3 repeat"/>
    <property type="match status" value="3"/>
</dbReference>
<feature type="region of interest" description="Disordered" evidence="1">
    <location>
        <begin position="347"/>
        <end position="464"/>
    </location>
</feature>
<evidence type="ECO:0000313" key="4">
    <source>
        <dbReference type="Proteomes" id="UP001501565"/>
    </source>
</evidence>
<dbReference type="InterPro" id="IPR053784">
    <property type="entry name" value="Choice_anch_U_dom"/>
</dbReference>
<keyword evidence="2" id="KW-0472">Membrane</keyword>
<keyword evidence="2" id="KW-0812">Transmembrane</keyword>
<proteinExistence type="predicted"/>
<accession>A0ABP7M2J5</accession>
<keyword evidence="4" id="KW-1185">Reference proteome</keyword>
<dbReference type="PANTHER" id="PTHR37467">
    <property type="entry name" value="EXPORTED CALCIUM-BINDING GLYCOPROTEIN-RELATED"/>
    <property type="match status" value="1"/>
</dbReference>
<dbReference type="Proteomes" id="UP001501565">
    <property type="component" value="Unassembled WGS sequence"/>
</dbReference>
<dbReference type="InterPro" id="IPR028974">
    <property type="entry name" value="TSP_type-3_rpt"/>
</dbReference>
<feature type="compositionally biased region" description="Polar residues" evidence="1">
    <location>
        <begin position="446"/>
        <end position="459"/>
    </location>
</feature>
<sequence>MFEYKSMRPLSAAFLFLLSSGVYSSGVSIDLSERVLIDEVVYEITGDEDGDYLPDDWESANGLDPTILDAHHDLDGDGFSNLSEYILETNPNDDQSHRELAPYHVFELDGDLLSLPDDVLSTRTTVDAWSVNELDGERVLHASRLTRVNLSLLWAPSVAGDIYFDIKAPYEFQISFNGFSGQLENKGEVIEGWQRFKYKIPSFGSPMISVLEIINQNPRVDIEEDIYIKNLFAVNRESDTDGDLMPDHFELYYGLDPNSNSEGAQDAEEDVDGDGLTNLAEFELGTSPIKADTDGDGYSDSEDVFPTNPEFHADFDGDGKADAVDSDIDGDGIVNILEDLYPHILSSYNPEDASDDPDGDGLTNLEEFDTNTLPDVWDTDGDGYNDSEDAFPLDQAYHADLDGDGKADAIDPDIDGDGLPNSYENQYDFLSERDASDSALDNDSDGVSNKQEYSAGTDPTQDDYAPVIARSKLSTRRVDSTGVLTAIESLGKASAVDGADNASVDVIQTNYKSNNFPPGVHTVIWESTDEFGNKAVHEQKVHVKPRVEFPRAKQLITEDAFDLCIQLNGEAFSYPVAVDLLISEVKDELDNPSDGLTQPGAGLTQPIITIEPEGETAEDTLEHQEEVEEDVVVQVVFSDSELVACSSVNASEIGLVEGTNVEVSFKAVENAAENAVARLALEWVADPELLVPQVVLKASQSGVQTRKFIDDQGIIEVEVQLEVLGQPIDLTENTDYEINWSETTDFVINTNAAGNILRINPTSVSEGVYPIIVGVYKKGDLTQLPVKRSMQIDILNNSNGNGLIADADFDGVPDVYEGETPLTNLVINSEGHTKVLTELGLSVYLDIDDSVVDDEELIFGDDAVASLEAYEKKHGIVNEDSRGVEQVLSFEIGGLAKPGDQVSVVIQLDEPMKNRSTYYKIKRNKWVEFSTENGDFYSSARSVNGICPGVDSPSYISLNKRARKDDDCLLLKITDGGPNDDDGLVDGYIKDPGGLGTFTLDETEVGDGGRPIPSKKEAGSIGIIMLLSLIMLARFKRLRVK</sequence>
<reference evidence="4" key="1">
    <citation type="journal article" date="2019" name="Int. J. Syst. Evol. Microbiol.">
        <title>The Global Catalogue of Microorganisms (GCM) 10K type strain sequencing project: providing services to taxonomists for standard genome sequencing and annotation.</title>
        <authorList>
            <consortium name="The Broad Institute Genomics Platform"/>
            <consortium name="The Broad Institute Genome Sequencing Center for Infectious Disease"/>
            <person name="Wu L."/>
            <person name="Ma J."/>
        </authorList>
    </citation>
    <scope>NUCLEOTIDE SEQUENCE [LARGE SCALE GENOMIC DNA]</scope>
    <source>
        <strain evidence="4">JCM 17551</strain>
    </source>
</reference>
<evidence type="ECO:0000256" key="2">
    <source>
        <dbReference type="SAM" id="Phobius"/>
    </source>
</evidence>
<feature type="transmembrane region" description="Helical" evidence="2">
    <location>
        <begin position="1018"/>
        <end position="1035"/>
    </location>
</feature>
<keyword evidence="2" id="KW-1133">Transmembrane helix</keyword>